<dbReference type="Gene3D" id="2.60.40.1080">
    <property type="match status" value="1"/>
</dbReference>
<dbReference type="InterPro" id="IPR038970">
    <property type="entry name" value="Lyase_8"/>
</dbReference>
<gene>
    <name evidence="6" type="ORF">M5X09_15690</name>
</gene>
<dbReference type="InterPro" id="IPR012970">
    <property type="entry name" value="Lyase_8_alpha_N"/>
</dbReference>
<dbReference type="Proteomes" id="UP001207626">
    <property type="component" value="Unassembled WGS sequence"/>
</dbReference>
<dbReference type="GO" id="GO:0016829">
    <property type="term" value="F:lyase activity"/>
    <property type="evidence" value="ECO:0007669"/>
    <property type="project" value="UniProtKB-KW"/>
</dbReference>
<dbReference type="RefSeq" id="WP_087435772.1">
    <property type="nucleotide sequence ID" value="NZ_JAMDLV010000019.1"/>
</dbReference>
<dbReference type="SUPFAM" id="SSF48230">
    <property type="entry name" value="Chondroitin AC/alginate lyase"/>
    <property type="match status" value="1"/>
</dbReference>
<comment type="similarity">
    <text evidence="1">Belongs to the polysaccharide lyase 8 family.</text>
</comment>
<dbReference type="SUPFAM" id="SSF49373">
    <property type="entry name" value="Invasin/intimin cell-adhesion fragments"/>
    <property type="match status" value="1"/>
</dbReference>
<dbReference type="Pfam" id="PF22637">
    <property type="entry name" value="CBM_4_9_1"/>
    <property type="match status" value="1"/>
</dbReference>
<evidence type="ECO:0000256" key="1">
    <source>
        <dbReference type="ARBA" id="ARBA00006699"/>
    </source>
</evidence>
<dbReference type="Pfam" id="PF02368">
    <property type="entry name" value="Big_2"/>
    <property type="match status" value="1"/>
</dbReference>
<dbReference type="Gene3D" id="2.60.220.10">
    <property type="entry name" value="Polysaccharide lyase family 8-like, C-terminal"/>
    <property type="match status" value="1"/>
</dbReference>
<dbReference type="SMART" id="SM00635">
    <property type="entry name" value="BID_2"/>
    <property type="match status" value="1"/>
</dbReference>
<feature type="domain" description="BIG2" evidence="5">
    <location>
        <begin position="226"/>
        <end position="303"/>
    </location>
</feature>
<evidence type="ECO:0000259" key="5">
    <source>
        <dbReference type="SMART" id="SM00635"/>
    </source>
</evidence>
<dbReference type="Gene3D" id="2.70.98.10">
    <property type="match status" value="1"/>
</dbReference>
<organism evidence="6 7">
    <name type="scientific">Paenibacillus apiarius</name>
    <dbReference type="NCBI Taxonomy" id="46240"/>
    <lineage>
        <taxon>Bacteria</taxon>
        <taxon>Bacillati</taxon>
        <taxon>Bacillota</taxon>
        <taxon>Bacilli</taxon>
        <taxon>Bacillales</taxon>
        <taxon>Paenibacillaceae</taxon>
        <taxon>Paenibacillus</taxon>
    </lineage>
</organism>
<dbReference type="InterPro" id="IPR008929">
    <property type="entry name" value="Chondroitin_lyas"/>
</dbReference>
<dbReference type="PANTHER" id="PTHR38481">
    <property type="entry name" value="HYALURONATE LYASE"/>
    <property type="match status" value="1"/>
</dbReference>
<dbReference type="PANTHER" id="PTHR38481:SF1">
    <property type="entry name" value="HYALURONATE LYASE"/>
    <property type="match status" value="1"/>
</dbReference>
<dbReference type="Gene3D" id="2.60.120.260">
    <property type="entry name" value="Galactose-binding domain-like"/>
    <property type="match status" value="1"/>
</dbReference>
<dbReference type="InterPro" id="IPR014718">
    <property type="entry name" value="GH-type_carb-bd"/>
</dbReference>
<evidence type="ECO:0000313" key="7">
    <source>
        <dbReference type="Proteomes" id="UP001207626"/>
    </source>
</evidence>
<name>A0ABT4DUR9_9BACL</name>
<dbReference type="InterPro" id="IPR054563">
    <property type="entry name" value="HylB-like_N"/>
</dbReference>
<keyword evidence="2 4" id="KW-0732">Signal</keyword>
<feature type="signal peptide" evidence="4">
    <location>
        <begin position="1"/>
        <end position="30"/>
    </location>
</feature>
<dbReference type="SUPFAM" id="SSF74650">
    <property type="entry name" value="Galactose mutarotase-like"/>
    <property type="match status" value="1"/>
</dbReference>
<dbReference type="SUPFAM" id="SSF49863">
    <property type="entry name" value="Hyaluronate lyase-like, C-terminal domain"/>
    <property type="match status" value="1"/>
</dbReference>
<dbReference type="Pfam" id="PF02278">
    <property type="entry name" value="Lyase_8"/>
    <property type="match status" value="1"/>
</dbReference>
<protein>
    <submittedName>
        <fullName evidence="6">Polysaccharide lyase beta-sandwich domain-containing protein</fullName>
    </submittedName>
</protein>
<dbReference type="Gene3D" id="1.50.10.100">
    <property type="entry name" value="Chondroitin AC/alginate lyase"/>
    <property type="match status" value="1"/>
</dbReference>
<dbReference type="InterPro" id="IPR011071">
    <property type="entry name" value="Lyase_8-like_C"/>
</dbReference>
<dbReference type="Pfam" id="PF02884">
    <property type="entry name" value="Lyase_8_C"/>
    <property type="match status" value="1"/>
</dbReference>
<sequence length="1081" mass="119754">MHNRYTNGRRRMACGLFAFGLLFPYIPVTAHSQTAADSAAIAEPAAASSVLASVNNYPNLLKNSSFEEVRTTSRNRWKDNIEPLHWSEWTPSGSPVLSVTDMVYKGERAIRVDADVVSRAAVLQDVAVEPDSSYVLSLAMKAERVRTEAGHGGVYVRTQFFGANGAKAGDGPSTVKLKGNTEWELHTLAIQTPGNTARLRIELFLESATGSAFFDEAQLSRTDEPVINALMLQPNPASVRTGESIRLTPIRFPAGTEEIPFKWSSLDPEVAEVTQDGVVIGKKEGTAVIRVETPNGKVKAVSRVHVDTVDRKQDFRSMRDKWVDRLTGNALHHPGDLDLNGKIAELDAKIHNESHTGLLDTMNLEPERLNLWGEGPPERVSWAPSSNMDKLRTMAVAYRTEASRFYQSDELRRAIVSGIDFVYMHQYNERTKTFGNWWDWEIGSARMLGDLIVLMHDDLTPEQLRQYVAAIDRFVPDPKIRFTVNPDIVENGANLLDKAMVVTLRGMADDNSAKLLQARDALDSEYQYAASGDGVYDDGSIIQHANIAYTGSYGAVLISGMADVFYLFNGSAWPIEHANAGIVYEWVFDSFEPLIYKGAMMDMVRGRAISRAAAEDHVSGRAVVISLLRLAEGAPAETRQRIRAMIKEWALSDTSLQPYFAGLNIYEMSLVRNLMSDDGVVPRGELVKHQLFAAMDRSVHLRGRFALGISMFSPRISAFEYGNGENVKGWYTGIGMTSLYNGDLSQFSDGYWATVDMGRLPGTTTDHVLPEPKDWASYYNRKPWVGGASLDGMYGTAGMEFALNGSTKTSLEGKKSWFMFDNEIVALGTDIRSSGNGAMETIVENRKLNGQGSNRIIADGNDMLMQRNGEEMLKRASWAHMEGNAANSDLGVVFLDPQPLRIIRETRTHSWREVNRNPNVQDDLLTRHYGSLAIPHGGEPNADSYHYVLLPNAAQEETAAYSRNPDIRILRQDSQVHAVSASKSGLTGVHFFAPAEVKGLRADAPLALMMKETDTGVAIAISDPTQTRKQLTLYWDHADDQFEVASSDPSIQAIRVDKGWKIVVRTEGSRGKSHAIRFQLR</sequence>
<dbReference type="InterPro" id="IPR011013">
    <property type="entry name" value="Gal_mutarotase_sf_dom"/>
</dbReference>
<proteinExistence type="inferred from homology"/>
<keyword evidence="7" id="KW-1185">Reference proteome</keyword>
<dbReference type="InterPro" id="IPR003343">
    <property type="entry name" value="Big_2"/>
</dbReference>
<dbReference type="CDD" id="cd01083">
    <property type="entry name" value="GAG_Lyase"/>
    <property type="match status" value="1"/>
</dbReference>
<keyword evidence="3 6" id="KW-0456">Lyase</keyword>
<evidence type="ECO:0000256" key="2">
    <source>
        <dbReference type="ARBA" id="ARBA00022729"/>
    </source>
</evidence>
<dbReference type="Pfam" id="PF08124">
    <property type="entry name" value="Lyase_8_N"/>
    <property type="match status" value="1"/>
</dbReference>
<evidence type="ECO:0000256" key="4">
    <source>
        <dbReference type="SAM" id="SignalP"/>
    </source>
</evidence>
<dbReference type="InterPro" id="IPR003159">
    <property type="entry name" value="Lyase_8_central_dom"/>
</dbReference>
<feature type="chain" id="PRO_5045447237" evidence="4">
    <location>
        <begin position="31"/>
        <end position="1081"/>
    </location>
</feature>
<evidence type="ECO:0000313" key="6">
    <source>
        <dbReference type="EMBL" id="MCY9521093.1"/>
    </source>
</evidence>
<evidence type="ECO:0000256" key="3">
    <source>
        <dbReference type="ARBA" id="ARBA00023239"/>
    </source>
</evidence>
<comment type="caution">
    <text evidence="6">The sequence shown here is derived from an EMBL/GenBank/DDBJ whole genome shotgun (WGS) entry which is preliminary data.</text>
</comment>
<reference evidence="6 7" key="1">
    <citation type="submission" date="2022-05" db="EMBL/GenBank/DDBJ databases">
        <title>Genome Sequencing of Bee-Associated Microbes.</title>
        <authorList>
            <person name="Dunlap C."/>
        </authorList>
    </citation>
    <scope>NUCLEOTIDE SEQUENCE [LARGE SCALE GENOMIC DNA]</scope>
    <source>
        <strain evidence="6 7">NRRL NRS-1438</strain>
    </source>
</reference>
<accession>A0ABT4DUR9</accession>
<dbReference type="InterPro" id="IPR004103">
    <property type="entry name" value="Lyase_8_C"/>
</dbReference>
<dbReference type="InterPro" id="IPR008964">
    <property type="entry name" value="Invasin/intimin_cell_adhesion"/>
</dbReference>
<dbReference type="EMBL" id="JAMDLW010000020">
    <property type="protein sequence ID" value="MCY9521093.1"/>
    <property type="molecule type" value="Genomic_DNA"/>
</dbReference>